<dbReference type="PROSITE" id="PS50883">
    <property type="entry name" value="EAL"/>
    <property type="match status" value="1"/>
</dbReference>
<dbReference type="Pfam" id="PF00990">
    <property type="entry name" value="GGDEF"/>
    <property type="match status" value="1"/>
</dbReference>
<evidence type="ECO:0000313" key="3">
    <source>
        <dbReference type="EMBL" id="ODP37059.1"/>
    </source>
</evidence>
<dbReference type="NCBIfam" id="TIGR00254">
    <property type="entry name" value="GGDEF"/>
    <property type="match status" value="1"/>
</dbReference>
<dbReference type="SMART" id="SM00052">
    <property type="entry name" value="EAL"/>
    <property type="match status" value="1"/>
</dbReference>
<reference evidence="3 4" key="1">
    <citation type="submission" date="2016-08" db="EMBL/GenBank/DDBJ databases">
        <title>Draft genome of the agarase producing Sphingomonas sp. MCT13.</title>
        <authorList>
            <person name="D'Andrea M.M."/>
            <person name="Rossolini G.M."/>
            <person name="Thaller M.C."/>
        </authorList>
    </citation>
    <scope>NUCLEOTIDE SEQUENCE [LARGE SCALE GENOMIC DNA]</scope>
    <source>
        <strain evidence="3 4">MCT13</strain>
    </source>
</reference>
<sequence length="571" mass="62062">MLLSRRARDKTDASAAQAADASSRMFGPAGAAQVLNMLPVPAAIVEWRDGGFVFETVNRPFRLCGLGTLADHSPLIAQLGPRIVAFLESQGTELEIDWELGEAVDCRHFRVRMARRAGEASQGRCLITLIDQTGELRTQRSLRREMLTDSLTGLPNRPGFGETLEGEIERVGMGRHAVLVINLDRFSRINACLGGLSGDELLISVARRVKGALRAHDVLARTGGDEFAIQLTLDEGPSDALHVAKRIQNALTTPFRLSDFEIRVDCSIGIAIGDEAVADAEELIRHAQFAMKRAKKSGRTEVYQTRAFDLARQQFSIETELRRAIDNAELTLHFQPICDLASGRIISFEALARWTNEHGQPISPNEFIPVAEESGLIVPLGRWAMDCAARTVAEWDARAGADCGVNVAINLSAIQLQRDQIAPMVEAALAANGVEGRRITLELTESALVTDPDRISQTMQALKSLGTTLAMDDFGTGYSNLAYLQKLPIDILKIDRSFVTGMLADRDKIAIVRAILSLAQALGMRTTAEGIESNDLAQTLAALGCSYGQGFLYARPVPADAAYALLADRNS</sequence>
<evidence type="ECO:0000259" key="2">
    <source>
        <dbReference type="PROSITE" id="PS50887"/>
    </source>
</evidence>
<dbReference type="AlphaFoldDB" id="A0A1E3LTJ5"/>
<protein>
    <submittedName>
        <fullName evidence="3">Diguanylate cyclase</fullName>
    </submittedName>
</protein>
<dbReference type="InterPro" id="IPR035919">
    <property type="entry name" value="EAL_sf"/>
</dbReference>
<accession>A0A1E3LTJ5</accession>
<dbReference type="Gene3D" id="3.30.70.270">
    <property type="match status" value="1"/>
</dbReference>
<dbReference type="Gene3D" id="3.20.20.450">
    <property type="entry name" value="EAL domain"/>
    <property type="match status" value="1"/>
</dbReference>
<dbReference type="PANTHER" id="PTHR44757:SF2">
    <property type="entry name" value="BIOFILM ARCHITECTURE MAINTENANCE PROTEIN MBAA"/>
    <property type="match status" value="1"/>
</dbReference>
<evidence type="ECO:0000313" key="4">
    <source>
        <dbReference type="Proteomes" id="UP000094487"/>
    </source>
</evidence>
<dbReference type="SUPFAM" id="SSF55073">
    <property type="entry name" value="Nucleotide cyclase"/>
    <property type="match status" value="1"/>
</dbReference>
<keyword evidence="4" id="KW-1185">Reference proteome</keyword>
<dbReference type="SMART" id="SM00267">
    <property type="entry name" value="GGDEF"/>
    <property type="match status" value="1"/>
</dbReference>
<name>A0A1E3LTJ5_9SPHN</name>
<dbReference type="CDD" id="cd01948">
    <property type="entry name" value="EAL"/>
    <property type="match status" value="1"/>
</dbReference>
<feature type="domain" description="EAL" evidence="1">
    <location>
        <begin position="314"/>
        <end position="570"/>
    </location>
</feature>
<dbReference type="InterPro" id="IPR029787">
    <property type="entry name" value="Nucleotide_cyclase"/>
</dbReference>
<dbReference type="InterPro" id="IPR043128">
    <property type="entry name" value="Rev_trsase/Diguanyl_cyclase"/>
</dbReference>
<gene>
    <name evidence="3" type="ORF">BFL28_19060</name>
</gene>
<dbReference type="InterPro" id="IPR052155">
    <property type="entry name" value="Biofilm_reg_signaling"/>
</dbReference>
<dbReference type="CDD" id="cd01949">
    <property type="entry name" value="GGDEF"/>
    <property type="match status" value="1"/>
</dbReference>
<proteinExistence type="predicted"/>
<dbReference type="InterPro" id="IPR000160">
    <property type="entry name" value="GGDEF_dom"/>
</dbReference>
<dbReference type="InterPro" id="IPR001633">
    <property type="entry name" value="EAL_dom"/>
</dbReference>
<dbReference type="SUPFAM" id="SSF141868">
    <property type="entry name" value="EAL domain-like"/>
    <property type="match status" value="1"/>
</dbReference>
<evidence type="ECO:0000259" key="1">
    <source>
        <dbReference type="PROSITE" id="PS50883"/>
    </source>
</evidence>
<dbReference type="STRING" id="1888892.BFL28_19060"/>
<dbReference type="Pfam" id="PF00563">
    <property type="entry name" value="EAL"/>
    <property type="match status" value="1"/>
</dbReference>
<dbReference type="Proteomes" id="UP000094487">
    <property type="component" value="Unassembled WGS sequence"/>
</dbReference>
<dbReference type="PANTHER" id="PTHR44757">
    <property type="entry name" value="DIGUANYLATE CYCLASE DGCP"/>
    <property type="match status" value="1"/>
</dbReference>
<dbReference type="EMBL" id="MDDS01000039">
    <property type="protein sequence ID" value="ODP37059.1"/>
    <property type="molecule type" value="Genomic_DNA"/>
</dbReference>
<comment type="caution">
    <text evidence="3">The sequence shown here is derived from an EMBL/GenBank/DDBJ whole genome shotgun (WGS) entry which is preliminary data.</text>
</comment>
<organism evidence="3 4">
    <name type="scientific">Sphingomonas turrisvirgatae</name>
    <dbReference type="NCBI Taxonomy" id="1888892"/>
    <lineage>
        <taxon>Bacteria</taxon>
        <taxon>Pseudomonadati</taxon>
        <taxon>Pseudomonadota</taxon>
        <taxon>Alphaproteobacteria</taxon>
        <taxon>Sphingomonadales</taxon>
        <taxon>Sphingomonadaceae</taxon>
        <taxon>Sphingomonas</taxon>
    </lineage>
</organism>
<dbReference type="PROSITE" id="PS50887">
    <property type="entry name" value="GGDEF"/>
    <property type="match status" value="1"/>
</dbReference>
<feature type="domain" description="GGDEF" evidence="2">
    <location>
        <begin position="174"/>
        <end position="307"/>
    </location>
</feature>